<evidence type="ECO:0000256" key="2">
    <source>
        <dbReference type="ARBA" id="ARBA00023015"/>
    </source>
</evidence>
<dbReference type="InterPro" id="IPR013325">
    <property type="entry name" value="RNA_pol_sigma_r2"/>
</dbReference>
<dbReference type="InterPro" id="IPR036388">
    <property type="entry name" value="WH-like_DNA-bd_sf"/>
</dbReference>
<comment type="caution">
    <text evidence="8">The sequence shown here is derived from an EMBL/GenBank/DDBJ whole genome shotgun (WGS) entry which is preliminary data.</text>
</comment>
<keyword evidence="9" id="KW-1185">Reference proteome</keyword>
<keyword evidence="2" id="KW-0805">Transcription regulation</keyword>
<feature type="domain" description="RNA polymerase sigma-70 region 2" evidence="6">
    <location>
        <begin position="25"/>
        <end position="93"/>
    </location>
</feature>
<dbReference type="PANTHER" id="PTHR43133">
    <property type="entry name" value="RNA POLYMERASE ECF-TYPE SIGMA FACTO"/>
    <property type="match status" value="1"/>
</dbReference>
<evidence type="ECO:0000256" key="4">
    <source>
        <dbReference type="ARBA" id="ARBA00023125"/>
    </source>
</evidence>
<dbReference type="Pfam" id="PF04545">
    <property type="entry name" value="Sigma70_r4"/>
    <property type="match status" value="1"/>
</dbReference>
<keyword evidence="3" id="KW-0731">Sigma factor</keyword>
<dbReference type="PANTHER" id="PTHR43133:SF62">
    <property type="entry name" value="RNA POLYMERASE SIGMA FACTOR SIGZ"/>
    <property type="match status" value="1"/>
</dbReference>
<sequence>MDNPIDEVQIMRRIAERDSKALEWLYDRYEQAVYSFAYRFVGDAMLAEEIVQELFMRIWNHAKPFDPSQGKLSTWIFAITRNIAIDQLRRKQNRTAKQTEDTELFAAIPDERMNPEEEASKNLMAEIVKDAVKELNEEQRNVLDWIYFQGLTHQEISAGKGIPLGTVKSRLRLALKQLRTRLGGSERRETPHDIHR</sequence>
<protein>
    <submittedName>
        <fullName evidence="8">RNA polymerase sigma factor</fullName>
    </submittedName>
</protein>
<dbReference type="CDD" id="cd06171">
    <property type="entry name" value="Sigma70_r4"/>
    <property type="match status" value="1"/>
</dbReference>
<proteinExistence type="inferred from homology"/>
<keyword evidence="5" id="KW-0804">Transcription</keyword>
<dbReference type="InterPro" id="IPR014284">
    <property type="entry name" value="RNA_pol_sigma-70_dom"/>
</dbReference>
<keyword evidence="4" id="KW-0238">DNA-binding</keyword>
<dbReference type="InterPro" id="IPR039425">
    <property type="entry name" value="RNA_pol_sigma-70-like"/>
</dbReference>
<accession>A0ABV5KW45</accession>
<gene>
    <name evidence="8" type="ORF">ACFFSY_20325</name>
</gene>
<dbReference type="InterPro" id="IPR013324">
    <property type="entry name" value="RNA_pol_sigma_r3/r4-like"/>
</dbReference>
<dbReference type="Pfam" id="PF04542">
    <property type="entry name" value="Sigma70_r2"/>
    <property type="match status" value="1"/>
</dbReference>
<reference evidence="8 9" key="1">
    <citation type="submission" date="2024-09" db="EMBL/GenBank/DDBJ databases">
        <authorList>
            <person name="Sun Q."/>
            <person name="Mori K."/>
        </authorList>
    </citation>
    <scope>NUCLEOTIDE SEQUENCE [LARGE SCALE GENOMIC DNA]</scope>
    <source>
        <strain evidence="8 9">TISTR 2452</strain>
    </source>
</reference>
<evidence type="ECO:0000256" key="1">
    <source>
        <dbReference type="ARBA" id="ARBA00010641"/>
    </source>
</evidence>
<evidence type="ECO:0000256" key="3">
    <source>
        <dbReference type="ARBA" id="ARBA00023082"/>
    </source>
</evidence>
<dbReference type="NCBIfam" id="TIGR02937">
    <property type="entry name" value="sigma70-ECF"/>
    <property type="match status" value="1"/>
</dbReference>
<evidence type="ECO:0000259" key="7">
    <source>
        <dbReference type="Pfam" id="PF04545"/>
    </source>
</evidence>
<organism evidence="8 9">
    <name type="scientific">Paenibacillus aurantiacus</name>
    <dbReference type="NCBI Taxonomy" id="1936118"/>
    <lineage>
        <taxon>Bacteria</taxon>
        <taxon>Bacillati</taxon>
        <taxon>Bacillota</taxon>
        <taxon>Bacilli</taxon>
        <taxon>Bacillales</taxon>
        <taxon>Paenibacillaceae</taxon>
        <taxon>Paenibacillus</taxon>
    </lineage>
</organism>
<dbReference type="SUPFAM" id="SSF88946">
    <property type="entry name" value="Sigma2 domain of RNA polymerase sigma factors"/>
    <property type="match status" value="1"/>
</dbReference>
<evidence type="ECO:0000256" key="5">
    <source>
        <dbReference type="ARBA" id="ARBA00023163"/>
    </source>
</evidence>
<name>A0ABV5KW45_9BACL</name>
<dbReference type="InterPro" id="IPR007630">
    <property type="entry name" value="RNA_pol_sigma70_r4"/>
</dbReference>
<feature type="domain" description="RNA polymerase sigma-70 region 4" evidence="7">
    <location>
        <begin position="132"/>
        <end position="179"/>
    </location>
</feature>
<evidence type="ECO:0000313" key="9">
    <source>
        <dbReference type="Proteomes" id="UP001589747"/>
    </source>
</evidence>
<comment type="similarity">
    <text evidence="1">Belongs to the sigma-70 factor family. ECF subfamily.</text>
</comment>
<dbReference type="EMBL" id="JBHMDO010000033">
    <property type="protein sequence ID" value="MFB9328282.1"/>
    <property type="molecule type" value="Genomic_DNA"/>
</dbReference>
<dbReference type="SUPFAM" id="SSF88659">
    <property type="entry name" value="Sigma3 and sigma4 domains of RNA polymerase sigma factors"/>
    <property type="match status" value="1"/>
</dbReference>
<evidence type="ECO:0000313" key="8">
    <source>
        <dbReference type="EMBL" id="MFB9328282.1"/>
    </source>
</evidence>
<dbReference type="InterPro" id="IPR007627">
    <property type="entry name" value="RNA_pol_sigma70_r2"/>
</dbReference>
<dbReference type="Gene3D" id="1.10.1740.10">
    <property type="match status" value="1"/>
</dbReference>
<evidence type="ECO:0000259" key="6">
    <source>
        <dbReference type="Pfam" id="PF04542"/>
    </source>
</evidence>
<dbReference type="RefSeq" id="WP_377497430.1">
    <property type="nucleotide sequence ID" value="NZ_JBHMDO010000033.1"/>
</dbReference>
<dbReference type="Gene3D" id="1.10.10.10">
    <property type="entry name" value="Winged helix-like DNA-binding domain superfamily/Winged helix DNA-binding domain"/>
    <property type="match status" value="1"/>
</dbReference>
<dbReference type="Proteomes" id="UP001589747">
    <property type="component" value="Unassembled WGS sequence"/>
</dbReference>